<protein>
    <submittedName>
        <fullName evidence="2">Uncharacterized protein</fullName>
    </submittedName>
</protein>
<dbReference type="RefSeq" id="WP_145248488.1">
    <property type="nucleotide sequence ID" value="NZ_CP036278.1"/>
</dbReference>
<organism evidence="2 3">
    <name type="scientific">Aeoliella mucimassa</name>
    <dbReference type="NCBI Taxonomy" id="2527972"/>
    <lineage>
        <taxon>Bacteria</taxon>
        <taxon>Pseudomonadati</taxon>
        <taxon>Planctomycetota</taxon>
        <taxon>Planctomycetia</taxon>
        <taxon>Pirellulales</taxon>
        <taxon>Lacipirellulaceae</taxon>
        <taxon>Aeoliella</taxon>
    </lineage>
</organism>
<evidence type="ECO:0000256" key="1">
    <source>
        <dbReference type="SAM" id="MobiDB-lite"/>
    </source>
</evidence>
<feature type="compositionally biased region" description="Gly residues" evidence="1">
    <location>
        <begin position="330"/>
        <end position="348"/>
    </location>
</feature>
<name>A0A518ARM7_9BACT</name>
<feature type="region of interest" description="Disordered" evidence="1">
    <location>
        <begin position="300"/>
        <end position="348"/>
    </location>
</feature>
<gene>
    <name evidence="2" type="ORF">Pan181_35830</name>
</gene>
<proteinExistence type="predicted"/>
<dbReference type="OrthoDB" id="277020at2"/>
<dbReference type="KEGG" id="amuc:Pan181_35830"/>
<reference evidence="2 3" key="1">
    <citation type="submission" date="2019-02" db="EMBL/GenBank/DDBJ databases">
        <title>Deep-cultivation of Planctomycetes and their phenomic and genomic characterization uncovers novel biology.</title>
        <authorList>
            <person name="Wiegand S."/>
            <person name="Jogler M."/>
            <person name="Boedeker C."/>
            <person name="Pinto D."/>
            <person name="Vollmers J."/>
            <person name="Rivas-Marin E."/>
            <person name="Kohn T."/>
            <person name="Peeters S.H."/>
            <person name="Heuer A."/>
            <person name="Rast P."/>
            <person name="Oberbeckmann S."/>
            <person name="Bunk B."/>
            <person name="Jeske O."/>
            <person name="Meyerdierks A."/>
            <person name="Storesund J.E."/>
            <person name="Kallscheuer N."/>
            <person name="Luecker S."/>
            <person name="Lage O.M."/>
            <person name="Pohl T."/>
            <person name="Merkel B.J."/>
            <person name="Hornburger P."/>
            <person name="Mueller R.-W."/>
            <person name="Bruemmer F."/>
            <person name="Labrenz M."/>
            <person name="Spormann A.M."/>
            <person name="Op den Camp H."/>
            <person name="Overmann J."/>
            <person name="Amann R."/>
            <person name="Jetten M.S.M."/>
            <person name="Mascher T."/>
            <person name="Medema M.H."/>
            <person name="Devos D.P."/>
            <person name="Kaster A.-K."/>
            <person name="Ovreas L."/>
            <person name="Rohde M."/>
            <person name="Galperin M.Y."/>
            <person name="Jogler C."/>
        </authorList>
    </citation>
    <scope>NUCLEOTIDE SEQUENCE [LARGE SCALE GENOMIC DNA]</scope>
    <source>
        <strain evidence="2 3">Pan181</strain>
    </source>
</reference>
<evidence type="ECO:0000313" key="3">
    <source>
        <dbReference type="Proteomes" id="UP000315750"/>
    </source>
</evidence>
<sequence length="348" mass="37951">MKHAHVASVVLLLAGYWLSGHDSVRAEDDRSGEIIDKIVESNPNLALDETGSETEVRPFPANLSLVIGGGQRVLGQTLDARFGVSGLYTAARADRPDVPVIWASPAVDKLQRVLAQPLKKEGLQFQDTPLSEVADFVRNEYKIKVLLDIPSLDDLGLSPDEKINTHLSEMPLGAAIKIMLQEVDLTTIIAHDTVVIASEDEAYSWPLVAIYPVGDLLEVKQHDDFAPKQQGGAQSPEDIAHLTTLLKATCCVDGWSNGEGTIATMQPSLFIVRHREEVHQEIQDFLSALRLAKQHRFAIPLEHHQNDKKRDTRAKSKTKRVENREDSDTGGIGGQGGFGGGFGGGGMF</sequence>
<evidence type="ECO:0000313" key="2">
    <source>
        <dbReference type="EMBL" id="QDU57368.1"/>
    </source>
</evidence>
<feature type="compositionally biased region" description="Basic and acidic residues" evidence="1">
    <location>
        <begin position="301"/>
        <end position="327"/>
    </location>
</feature>
<accession>A0A518ARM7</accession>
<keyword evidence="3" id="KW-1185">Reference proteome</keyword>
<dbReference type="Proteomes" id="UP000315750">
    <property type="component" value="Chromosome"/>
</dbReference>
<dbReference type="EMBL" id="CP036278">
    <property type="protein sequence ID" value="QDU57368.1"/>
    <property type="molecule type" value="Genomic_DNA"/>
</dbReference>
<dbReference type="AlphaFoldDB" id="A0A518ARM7"/>